<sequence>MIGDKGQMTFLPVDTVGHMVLRPLALPPNRITNDFCTYEHGNILMIEGLYILSVSLSRAQLYMYI</sequence>
<name>A0A0L0NZM4_CANAR</name>
<protein>
    <submittedName>
        <fullName evidence="1">Uncharacterized protein</fullName>
    </submittedName>
</protein>
<comment type="caution">
    <text evidence="1">The sequence shown here is derived from an EMBL/GenBank/DDBJ whole genome shotgun (WGS) entry which is preliminary data.</text>
</comment>
<dbReference type="EMBL" id="LGST01000023">
    <property type="protein sequence ID" value="KND99571.1"/>
    <property type="molecule type" value="Genomic_DNA"/>
</dbReference>
<dbReference type="VEuPathDB" id="FungiDB:QG37_03725"/>
<organism evidence="1 2">
    <name type="scientific">Candidozyma auris</name>
    <name type="common">Yeast</name>
    <name type="synonym">Candida auris</name>
    <dbReference type="NCBI Taxonomy" id="498019"/>
    <lineage>
        <taxon>Eukaryota</taxon>
        <taxon>Fungi</taxon>
        <taxon>Dikarya</taxon>
        <taxon>Ascomycota</taxon>
        <taxon>Saccharomycotina</taxon>
        <taxon>Pichiomycetes</taxon>
        <taxon>Metschnikowiaceae</taxon>
        <taxon>Candidozyma</taxon>
    </lineage>
</organism>
<accession>A0A0L0NZM4</accession>
<proteinExistence type="predicted"/>
<dbReference type="Proteomes" id="UP000037122">
    <property type="component" value="Unassembled WGS sequence"/>
</dbReference>
<evidence type="ECO:0000313" key="2">
    <source>
        <dbReference type="Proteomes" id="UP000037122"/>
    </source>
</evidence>
<evidence type="ECO:0000313" key="1">
    <source>
        <dbReference type="EMBL" id="KND99571.1"/>
    </source>
</evidence>
<dbReference type="AlphaFoldDB" id="A0A0L0NZM4"/>
<reference evidence="2" key="1">
    <citation type="journal article" date="2015" name="BMC Genomics">
        <title>Draft genome of a commonly misdiagnosed multidrug resistant pathogen Candida auris.</title>
        <authorList>
            <person name="Chatterjee S."/>
            <person name="Alampalli S.V."/>
            <person name="Nageshan R.K."/>
            <person name="Chettiar S.T."/>
            <person name="Joshi S."/>
            <person name="Tatu U.S."/>
        </authorList>
    </citation>
    <scope>NUCLEOTIDE SEQUENCE [LARGE SCALE GENOMIC DNA]</scope>
    <source>
        <strain evidence="2">6684</strain>
    </source>
</reference>
<gene>
    <name evidence="1" type="ORF">QG37_03725</name>
</gene>